<dbReference type="EC" id="3.1.4.4" evidence="3"/>
<protein>
    <recommendedName>
        <fullName evidence="3">phospholipase D</fullName>
        <ecNumber evidence="3">3.1.4.4</ecNumber>
    </recommendedName>
</protein>
<organism evidence="8 9">
    <name type="scientific">Variovorax paradoxus B4</name>
    <dbReference type="NCBI Taxonomy" id="1246301"/>
    <lineage>
        <taxon>Bacteria</taxon>
        <taxon>Pseudomonadati</taxon>
        <taxon>Pseudomonadota</taxon>
        <taxon>Betaproteobacteria</taxon>
        <taxon>Burkholderiales</taxon>
        <taxon>Comamonadaceae</taxon>
        <taxon>Variovorax</taxon>
    </lineage>
</organism>
<dbReference type="PANTHER" id="PTHR43856">
    <property type="entry name" value="CARDIOLIPIN HYDROLASE"/>
    <property type="match status" value="1"/>
</dbReference>
<evidence type="ECO:0000256" key="4">
    <source>
        <dbReference type="ARBA" id="ARBA00022801"/>
    </source>
</evidence>
<evidence type="ECO:0000313" key="9">
    <source>
        <dbReference type="Proteomes" id="UP000016223"/>
    </source>
</evidence>
<reference evidence="8 9" key="1">
    <citation type="submission" date="2012-10" db="EMBL/GenBank/DDBJ databases">
        <title>Genome sequence of Variovorax paradoxus B4.</title>
        <authorList>
            <person name="Schuldes J."/>
            <person name="Brandt U."/>
            <person name="Hiessl S."/>
            <person name="Wuebbeler J.H."/>
            <person name="Thuermer A."/>
            <person name="Steinbuechel A."/>
            <person name="Daniel R."/>
        </authorList>
    </citation>
    <scope>NUCLEOTIDE SEQUENCE [LARGE SCALE GENOMIC DNA]</scope>
    <source>
        <strain evidence="8 9">B4</strain>
    </source>
</reference>
<evidence type="ECO:0000256" key="5">
    <source>
        <dbReference type="ARBA" id="ARBA00022963"/>
    </source>
</evidence>
<dbReference type="PATRIC" id="fig|1246301.3.peg.278"/>
<dbReference type="PROSITE" id="PS50035">
    <property type="entry name" value="PLD"/>
    <property type="match status" value="1"/>
</dbReference>
<sequence>MAKIVKARAFCNDEVAYLAWETDGRIEGCLGFMVIRVFLDSGERRVLPSWVAFKSQSNPDWEEQDTSVWPIQKFSWRDLTLRKSRNTLSTRTGPLRVKYEIQPVGPMKGGLTPVPASDTAQPGKYKGKKIPLAFYGEAFETNEIVASNDLGEISVGFNNGILSTQNLRKQLRTPKGKMPSAALVRKRIETMDDPLRRYLAGDVLPMLRELFERAEAQDGTIYAALYELSDPELIDLLVEHAGRLHLILSTAGKDEGTGEWDTTNAEARQRLRKAIGTKQLQTRSMQDRMFNTSAGIGHNKFAVLVVDGQPEAVWTGSTNWTPTGLCAQTNNTIVFRSPDVAQHYLDYWNRLREDKQPVPKPLSKASNASQGAALREANGQPFDAAVDGGATQVQLWFSPNTPKRGSPATRTVPPDLEILFDLMSKAKHAIFFLVFNPGRTAEDQQDANTAISAALAFGRHRPGLFVAGAISDPTAMPGYTPRDPAAPKVPLPAIYTPAGAPNVLMVRAASLQDPVGNFDKELLKIGHAIVHDKVVVIDPMSEDCVVVAGSHNLGFKASYANDENLTLIRGNRALACAYAVHVLDVYEHYRFRAVQEEIRREAMIAGKSVEKAVDQGFLKEDDTWQDKYIEPGQADLRMYLLADH</sequence>
<name>T1X4M9_VARPD</name>
<proteinExistence type="inferred from homology"/>
<dbReference type="InterPro" id="IPR001736">
    <property type="entry name" value="PLipase_D/transphosphatidylase"/>
</dbReference>
<dbReference type="Gene3D" id="3.30.870.10">
    <property type="entry name" value="Endonuclease Chain A"/>
    <property type="match status" value="2"/>
</dbReference>
<evidence type="ECO:0000256" key="2">
    <source>
        <dbReference type="ARBA" id="ARBA00008664"/>
    </source>
</evidence>
<dbReference type="EMBL" id="CP003911">
    <property type="protein sequence ID" value="AGU47401.1"/>
    <property type="molecule type" value="Genomic_DNA"/>
</dbReference>
<dbReference type="CDD" id="cd09172">
    <property type="entry name" value="PLDc_Nuc_like_unchar1_1"/>
    <property type="match status" value="1"/>
</dbReference>
<accession>T1X4M9</accession>
<dbReference type="AlphaFoldDB" id="T1X4M9"/>
<keyword evidence="5" id="KW-0442">Lipid degradation</keyword>
<dbReference type="GO" id="GO:0016891">
    <property type="term" value="F:RNA endonuclease activity producing 5'-phosphomonoesters, hydrolytic mechanism"/>
    <property type="evidence" value="ECO:0007669"/>
    <property type="project" value="TreeGrafter"/>
</dbReference>
<dbReference type="HOGENOM" id="CLU_018010_1_0_4"/>
<comment type="catalytic activity">
    <reaction evidence="1">
        <text>a 1,2-diacyl-sn-glycero-3-phosphocholine + H2O = a 1,2-diacyl-sn-glycero-3-phosphate + choline + H(+)</text>
        <dbReference type="Rhea" id="RHEA:14445"/>
        <dbReference type="ChEBI" id="CHEBI:15354"/>
        <dbReference type="ChEBI" id="CHEBI:15377"/>
        <dbReference type="ChEBI" id="CHEBI:15378"/>
        <dbReference type="ChEBI" id="CHEBI:57643"/>
        <dbReference type="ChEBI" id="CHEBI:58608"/>
        <dbReference type="EC" id="3.1.4.4"/>
    </reaction>
</comment>
<evidence type="ECO:0000313" key="8">
    <source>
        <dbReference type="EMBL" id="AGU47401.1"/>
    </source>
</evidence>
<dbReference type="GO" id="GO:0016042">
    <property type="term" value="P:lipid catabolic process"/>
    <property type="evidence" value="ECO:0007669"/>
    <property type="project" value="UniProtKB-KW"/>
</dbReference>
<dbReference type="Pfam" id="PF13091">
    <property type="entry name" value="PLDc_2"/>
    <property type="match status" value="1"/>
</dbReference>
<dbReference type="KEGG" id="vpd:VAPA_1c02710"/>
<keyword evidence="6" id="KW-0443">Lipid metabolism</keyword>
<gene>
    <name evidence="8" type="ORF">VAPA_1c02710</name>
</gene>
<dbReference type="SUPFAM" id="SSF56024">
    <property type="entry name" value="Phospholipase D/nuclease"/>
    <property type="match status" value="2"/>
</dbReference>
<dbReference type="InterPro" id="IPR051406">
    <property type="entry name" value="PLD_domain"/>
</dbReference>
<evidence type="ECO:0000259" key="7">
    <source>
        <dbReference type="PROSITE" id="PS50035"/>
    </source>
</evidence>
<comment type="similarity">
    <text evidence="2">Belongs to the phospholipase D family.</text>
</comment>
<dbReference type="GO" id="GO:0004630">
    <property type="term" value="F:phospholipase D activity"/>
    <property type="evidence" value="ECO:0007669"/>
    <property type="project" value="UniProtKB-EC"/>
</dbReference>
<evidence type="ECO:0000256" key="3">
    <source>
        <dbReference type="ARBA" id="ARBA00012027"/>
    </source>
</evidence>
<feature type="domain" description="PLD phosphodiesterase" evidence="7">
    <location>
        <begin position="526"/>
        <end position="557"/>
    </location>
</feature>
<keyword evidence="4" id="KW-0378">Hydrolase</keyword>
<dbReference type="Proteomes" id="UP000016223">
    <property type="component" value="Chromosome 1"/>
</dbReference>
<dbReference type="PANTHER" id="PTHR43856:SF1">
    <property type="entry name" value="MITOCHONDRIAL CARDIOLIPIN HYDROLASE"/>
    <property type="match status" value="1"/>
</dbReference>
<evidence type="ECO:0000256" key="6">
    <source>
        <dbReference type="ARBA" id="ARBA00023098"/>
    </source>
</evidence>
<dbReference type="InterPro" id="IPR025202">
    <property type="entry name" value="PLD-like_dom"/>
</dbReference>
<evidence type="ECO:0000256" key="1">
    <source>
        <dbReference type="ARBA" id="ARBA00000798"/>
    </source>
</evidence>
<dbReference type="GO" id="GO:0006793">
    <property type="term" value="P:phosphorus metabolic process"/>
    <property type="evidence" value="ECO:0007669"/>
    <property type="project" value="UniProtKB-ARBA"/>
</dbReference>